<reference evidence="10" key="1">
    <citation type="submission" date="2017-11" db="EMBL/GenBank/DDBJ databases">
        <title>The sensing device of the deep-sea amphipod.</title>
        <authorList>
            <person name="Kobayashi H."/>
            <person name="Nagahama T."/>
            <person name="Arai W."/>
            <person name="Sasagawa Y."/>
            <person name="Umeda M."/>
            <person name="Hayashi T."/>
            <person name="Nikaido I."/>
            <person name="Watanabe H."/>
            <person name="Oguri K."/>
            <person name="Kitazato H."/>
            <person name="Fujioka K."/>
            <person name="Kido Y."/>
            <person name="Takami H."/>
        </authorList>
    </citation>
    <scope>NUCLEOTIDE SEQUENCE</scope>
    <source>
        <tissue evidence="10">Whole body</tissue>
    </source>
</reference>
<accession>A0A2P2HVZ9</accession>
<dbReference type="GO" id="GO:0016281">
    <property type="term" value="C:eukaryotic translation initiation factor 4F complex"/>
    <property type="evidence" value="ECO:0007669"/>
    <property type="project" value="TreeGrafter"/>
</dbReference>
<dbReference type="PANTHER" id="PTHR11960">
    <property type="entry name" value="EUKARYOTIC TRANSLATION INITIATION FACTOR 4E RELATED"/>
    <property type="match status" value="1"/>
</dbReference>
<keyword evidence="4 7" id="KW-0694">RNA-binding</keyword>
<evidence type="ECO:0000256" key="3">
    <source>
        <dbReference type="ARBA" id="ARBA00022845"/>
    </source>
</evidence>
<evidence type="ECO:0000256" key="2">
    <source>
        <dbReference type="ARBA" id="ARBA00022540"/>
    </source>
</evidence>
<name>A0A2P2HVZ9_9CRUS</name>
<evidence type="ECO:0000256" key="1">
    <source>
        <dbReference type="ARBA" id="ARBA00009860"/>
    </source>
</evidence>
<dbReference type="PROSITE" id="PS00813">
    <property type="entry name" value="IF4E"/>
    <property type="match status" value="1"/>
</dbReference>
<dbReference type="GO" id="GO:0000340">
    <property type="term" value="F:RNA 7-methylguanosine cap binding"/>
    <property type="evidence" value="ECO:0007669"/>
    <property type="project" value="TreeGrafter"/>
</dbReference>
<evidence type="ECO:0000256" key="4">
    <source>
        <dbReference type="ARBA" id="ARBA00022884"/>
    </source>
</evidence>
<evidence type="ECO:0000256" key="6">
    <source>
        <dbReference type="ARBA" id="ARBA00032656"/>
    </source>
</evidence>
<keyword evidence="2 7" id="KW-0396">Initiation factor</keyword>
<organism evidence="9">
    <name type="scientific">Hirondellea gigas</name>
    <dbReference type="NCBI Taxonomy" id="1518452"/>
    <lineage>
        <taxon>Eukaryota</taxon>
        <taxon>Metazoa</taxon>
        <taxon>Ecdysozoa</taxon>
        <taxon>Arthropoda</taxon>
        <taxon>Crustacea</taxon>
        <taxon>Multicrustacea</taxon>
        <taxon>Malacostraca</taxon>
        <taxon>Eumalacostraca</taxon>
        <taxon>Peracarida</taxon>
        <taxon>Amphipoda</taxon>
        <taxon>Amphilochidea</taxon>
        <taxon>Lysianassida</taxon>
        <taxon>Lysianassidira</taxon>
        <taxon>Lysianassoidea</taxon>
        <taxon>Lysianassidae</taxon>
        <taxon>Hirondellea</taxon>
    </lineage>
</organism>
<dbReference type="EMBL" id="IACF01000124">
    <property type="protein sequence ID" value="LAB65932.1"/>
    <property type="molecule type" value="mRNA"/>
</dbReference>
<sequence length="230" mass="26008">MSAAVVVNGEKPVEKLDGEEEQNETDEMYKALDTAKTAPKVSIEQSLKHPLNSRWCLWYFINDKNLAWEDSQIKVASYGTVEDFWALFNHIESASKLRVGCDYSLFKQGIKPMWEDSANINGGRWSISVPKNQRFTELDDLWMEMIMMMVGENEEECVNQDICGAVVAVRPRNGRLALWTANGRNAELALKVGCCLKNTLSIPPNHSIEFNLHSDTSVKRSSTVRALYTV</sequence>
<comment type="similarity">
    <text evidence="1 7">Belongs to the eukaryotic initiation factor 4E family.</text>
</comment>
<dbReference type="AlphaFoldDB" id="A0A2P2HVZ9"/>
<protein>
    <recommendedName>
        <fullName evidence="6">eIF-4F 25 kDa subunit</fullName>
    </recommendedName>
</protein>
<dbReference type="GO" id="GO:0003743">
    <property type="term" value="F:translation initiation factor activity"/>
    <property type="evidence" value="ECO:0007669"/>
    <property type="project" value="UniProtKB-KW"/>
</dbReference>
<dbReference type="Pfam" id="PF01652">
    <property type="entry name" value="IF4E"/>
    <property type="match status" value="1"/>
</dbReference>
<keyword evidence="3" id="KW-0810">Translation regulation</keyword>
<evidence type="ECO:0000256" key="8">
    <source>
        <dbReference type="SAM" id="MobiDB-lite"/>
    </source>
</evidence>
<dbReference type="GO" id="GO:0006417">
    <property type="term" value="P:regulation of translation"/>
    <property type="evidence" value="ECO:0007669"/>
    <property type="project" value="UniProtKB-KW"/>
</dbReference>
<dbReference type="PANTHER" id="PTHR11960:SF8">
    <property type="entry name" value="EUKARYOTIC TRANSLATION INITIATION FACTOR 4E1-RELATED"/>
    <property type="match status" value="1"/>
</dbReference>
<reference evidence="9" key="2">
    <citation type="journal article" date="2018" name="Biosci. Biotechnol. Biochem.">
        <title>Polysaccharide hydrolase of the hadal zone amphipods Hirondellea gigas.</title>
        <authorList>
            <person name="Kobayashi H."/>
            <person name="Nagahama T."/>
            <person name="Arai W."/>
            <person name="Sasagawa Y."/>
            <person name="Umeda M."/>
            <person name="Hayashi T."/>
            <person name="Nikaido I."/>
            <person name="Watanabe H."/>
            <person name="Oguri K."/>
            <person name="Kitazato H."/>
            <person name="Fujioka K."/>
            <person name="Kido Y."/>
            <person name="Takami H."/>
        </authorList>
    </citation>
    <scope>NUCLEOTIDE SEQUENCE</scope>
    <source>
        <tissue evidence="9">Whole body</tissue>
    </source>
</reference>
<evidence type="ECO:0000256" key="7">
    <source>
        <dbReference type="RuleBase" id="RU004374"/>
    </source>
</evidence>
<evidence type="ECO:0000256" key="5">
    <source>
        <dbReference type="ARBA" id="ARBA00022917"/>
    </source>
</evidence>
<dbReference type="InterPro" id="IPR023398">
    <property type="entry name" value="TIF_eIF4e-like"/>
</dbReference>
<keyword evidence="5 7" id="KW-0648">Protein biosynthesis</keyword>
<dbReference type="InterPro" id="IPR001040">
    <property type="entry name" value="TIF_eIF_4E"/>
</dbReference>
<feature type="region of interest" description="Disordered" evidence="8">
    <location>
        <begin position="1"/>
        <end position="24"/>
    </location>
</feature>
<evidence type="ECO:0000313" key="10">
    <source>
        <dbReference type="EMBL" id="LAC20153.1"/>
    </source>
</evidence>
<dbReference type="EMBL" id="IACT01000772">
    <property type="protein sequence ID" value="LAC20153.1"/>
    <property type="molecule type" value="mRNA"/>
</dbReference>
<evidence type="ECO:0000313" key="9">
    <source>
        <dbReference type="EMBL" id="LAB65932.1"/>
    </source>
</evidence>
<proteinExistence type="evidence at transcript level"/>
<dbReference type="Gene3D" id="3.30.760.10">
    <property type="entry name" value="RNA Cap, Translation Initiation Factor Eif4e"/>
    <property type="match status" value="1"/>
</dbReference>
<dbReference type="InterPro" id="IPR019770">
    <property type="entry name" value="TIF_eIF_4E_CS"/>
</dbReference>
<dbReference type="SUPFAM" id="SSF55418">
    <property type="entry name" value="eIF4e-like"/>
    <property type="match status" value="1"/>
</dbReference>